<evidence type="ECO:0000256" key="5">
    <source>
        <dbReference type="ARBA" id="ARBA00023136"/>
    </source>
</evidence>
<protein>
    <recommendedName>
        <fullName evidence="7">Major facilitator superfamily (MFS) profile domain-containing protein</fullName>
    </recommendedName>
</protein>
<dbReference type="InterPro" id="IPR005829">
    <property type="entry name" value="Sugar_transporter_CS"/>
</dbReference>
<dbReference type="GO" id="GO:0016020">
    <property type="term" value="C:membrane"/>
    <property type="evidence" value="ECO:0007669"/>
    <property type="project" value="UniProtKB-SubCell"/>
</dbReference>
<dbReference type="PROSITE" id="PS00216">
    <property type="entry name" value="SUGAR_TRANSPORT_1"/>
    <property type="match status" value="1"/>
</dbReference>
<evidence type="ECO:0000313" key="8">
    <source>
        <dbReference type="EMBL" id="KAK4523156.1"/>
    </source>
</evidence>
<gene>
    <name evidence="8" type="ORF">GAYE_PCTG44G1048</name>
</gene>
<dbReference type="AlphaFoldDB" id="A0AAV9I3H2"/>
<dbReference type="Proteomes" id="UP001300502">
    <property type="component" value="Unassembled WGS sequence"/>
</dbReference>
<dbReference type="PROSITE" id="PS50850">
    <property type="entry name" value="MFS"/>
    <property type="match status" value="1"/>
</dbReference>
<reference evidence="8 9" key="1">
    <citation type="submission" date="2022-07" db="EMBL/GenBank/DDBJ databases">
        <title>Genome-wide signatures of adaptation to extreme environments.</title>
        <authorList>
            <person name="Cho C.H."/>
            <person name="Yoon H.S."/>
        </authorList>
    </citation>
    <scope>NUCLEOTIDE SEQUENCE [LARGE SCALE GENOMIC DNA]</scope>
    <source>
        <strain evidence="8 9">108.79 E11</strain>
    </source>
</reference>
<evidence type="ECO:0000259" key="7">
    <source>
        <dbReference type="PROSITE" id="PS50850"/>
    </source>
</evidence>
<dbReference type="PANTHER" id="PTHR48022:SF2">
    <property type="entry name" value="PLASTIDIC GLUCOSE TRANSPORTER 4"/>
    <property type="match status" value="1"/>
</dbReference>
<evidence type="ECO:0000256" key="1">
    <source>
        <dbReference type="ARBA" id="ARBA00004141"/>
    </source>
</evidence>
<dbReference type="SUPFAM" id="SSF103473">
    <property type="entry name" value="MFS general substrate transporter"/>
    <property type="match status" value="1"/>
</dbReference>
<comment type="subcellular location">
    <subcellularLocation>
        <location evidence="1">Membrane</location>
        <topology evidence="1">Multi-pass membrane protein</topology>
    </subcellularLocation>
</comment>
<feature type="transmembrane region" description="Helical" evidence="6">
    <location>
        <begin position="20"/>
        <end position="41"/>
    </location>
</feature>
<feature type="transmembrane region" description="Helical" evidence="6">
    <location>
        <begin position="195"/>
        <end position="215"/>
    </location>
</feature>
<proteinExistence type="inferred from homology"/>
<name>A0AAV9I3H2_9RHOD</name>
<feature type="domain" description="Major facilitator superfamily (MFS) profile" evidence="7">
    <location>
        <begin position="1"/>
        <end position="219"/>
    </location>
</feature>
<dbReference type="PANTHER" id="PTHR48022">
    <property type="entry name" value="PLASTIDIC GLUCOSE TRANSPORTER 4"/>
    <property type="match status" value="1"/>
</dbReference>
<evidence type="ECO:0000256" key="6">
    <source>
        <dbReference type="SAM" id="Phobius"/>
    </source>
</evidence>
<dbReference type="InterPro" id="IPR036259">
    <property type="entry name" value="MFS_trans_sf"/>
</dbReference>
<keyword evidence="4 6" id="KW-1133">Transmembrane helix</keyword>
<dbReference type="InterPro" id="IPR020846">
    <property type="entry name" value="MFS_dom"/>
</dbReference>
<comment type="caution">
    <text evidence="8">The sequence shown here is derived from an EMBL/GenBank/DDBJ whole genome shotgun (WGS) entry which is preliminary data.</text>
</comment>
<evidence type="ECO:0000256" key="4">
    <source>
        <dbReference type="ARBA" id="ARBA00022989"/>
    </source>
</evidence>
<dbReference type="InterPro" id="IPR050360">
    <property type="entry name" value="MFS_Sugar_Transporters"/>
</dbReference>
<feature type="transmembrane region" description="Helical" evidence="6">
    <location>
        <begin position="99"/>
        <end position="117"/>
    </location>
</feature>
<sequence>MRNSRLYRENRKTSISKKRFLIILKVYGFRFVGAALNWFLLKWINNGQLAYQGVIFSQITGSSVVETAWVSIVQNVSTFPAPIVAAWCLDYFGRKKTLSFGWFLLALSSFLLGGFYVDLSRHTAGFAVVATVPLFMEYFIFNPLYVIPTEIFPTSIRGRMTGLNTAFGTAGGIAGTEAYIRLKQSFGGGTSGLRAIQYLNGGLSMLGLVVALALIPERNGCSLTEEDRTYNISIGISQGDSSNVRDEDNELAMVPVANE</sequence>
<keyword evidence="5 6" id="KW-0472">Membrane</keyword>
<evidence type="ECO:0000256" key="3">
    <source>
        <dbReference type="ARBA" id="ARBA00022692"/>
    </source>
</evidence>
<dbReference type="Pfam" id="PF00083">
    <property type="entry name" value="Sugar_tr"/>
    <property type="match status" value="1"/>
</dbReference>
<keyword evidence="3 6" id="KW-0812">Transmembrane</keyword>
<dbReference type="EMBL" id="JANCYU010000012">
    <property type="protein sequence ID" value="KAK4523156.1"/>
    <property type="molecule type" value="Genomic_DNA"/>
</dbReference>
<dbReference type="GO" id="GO:0005351">
    <property type="term" value="F:carbohydrate:proton symporter activity"/>
    <property type="evidence" value="ECO:0007669"/>
    <property type="project" value="TreeGrafter"/>
</dbReference>
<keyword evidence="9" id="KW-1185">Reference proteome</keyword>
<feature type="transmembrane region" description="Helical" evidence="6">
    <location>
        <begin position="124"/>
        <end position="141"/>
    </location>
</feature>
<comment type="similarity">
    <text evidence="2">Belongs to the major facilitator superfamily. Sugar transporter (TC 2.A.1.1) family.</text>
</comment>
<accession>A0AAV9I3H2</accession>
<evidence type="ECO:0000313" key="9">
    <source>
        <dbReference type="Proteomes" id="UP001300502"/>
    </source>
</evidence>
<evidence type="ECO:0000256" key="2">
    <source>
        <dbReference type="ARBA" id="ARBA00010992"/>
    </source>
</evidence>
<organism evidence="8 9">
    <name type="scientific">Galdieria yellowstonensis</name>
    <dbReference type="NCBI Taxonomy" id="3028027"/>
    <lineage>
        <taxon>Eukaryota</taxon>
        <taxon>Rhodophyta</taxon>
        <taxon>Bangiophyceae</taxon>
        <taxon>Galdieriales</taxon>
        <taxon>Galdieriaceae</taxon>
        <taxon>Galdieria</taxon>
    </lineage>
</organism>
<dbReference type="InterPro" id="IPR005828">
    <property type="entry name" value="MFS_sugar_transport-like"/>
</dbReference>
<dbReference type="Gene3D" id="1.20.1250.20">
    <property type="entry name" value="MFS general substrate transporter like domains"/>
    <property type="match status" value="1"/>
</dbReference>